<organism evidence="5 6">
    <name type="scientific">Taxus chinensis</name>
    <name type="common">Chinese yew</name>
    <name type="synonym">Taxus wallichiana var. chinensis</name>
    <dbReference type="NCBI Taxonomy" id="29808"/>
    <lineage>
        <taxon>Eukaryota</taxon>
        <taxon>Viridiplantae</taxon>
        <taxon>Streptophyta</taxon>
        <taxon>Embryophyta</taxon>
        <taxon>Tracheophyta</taxon>
        <taxon>Spermatophyta</taxon>
        <taxon>Pinopsida</taxon>
        <taxon>Pinidae</taxon>
        <taxon>Conifers II</taxon>
        <taxon>Cupressales</taxon>
        <taxon>Taxaceae</taxon>
        <taxon>Taxus</taxon>
    </lineage>
</organism>
<dbReference type="InterPro" id="IPR023346">
    <property type="entry name" value="Lysozyme-like_dom_sf"/>
</dbReference>
<feature type="region of interest" description="Disordered" evidence="3">
    <location>
        <begin position="1"/>
        <end position="54"/>
    </location>
</feature>
<evidence type="ECO:0000259" key="4">
    <source>
        <dbReference type="PROSITE" id="PS00774"/>
    </source>
</evidence>
<feature type="non-terminal residue" evidence="5">
    <location>
        <position position="1"/>
    </location>
</feature>
<keyword evidence="2" id="KW-1015">Disulfide bond</keyword>
<evidence type="ECO:0000256" key="1">
    <source>
        <dbReference type="ARBA" id="ARBA00022821"/>
    </source>
</evidence>
<dbReference type="CDD" id="cd00325">
    <property type="entry name" value="chitinase_GH19"/>
    <property type="match status" value="1"/>
</dbReference>
<dbReference type="AlphaFoldDB" id="A0AA38GR99"/>
<dbReference type="PROSITE" id="PS00774">
    <property type="entry name" value="CHITINASE_19_2"/>
    <property type="match status" value="1"/>
</dbReference>
<evidence type="ECO:0000256" key="2">
    <source>
        <dbReference type="ARBA" id="ARBA00023157"/>
    </source>
</evidence>
<dbReference type="GO" id="GO:0004568">
    <property type="term" value="F:chitinase activity"/>
    <property type="evidence" value="ECO:0007669"/>
    <property type="project" value="InterPro"/>
</dbReference>
<evidence type="ECO:0000256" key="3">
    <source>
        <dbReference type="SAM" id="MobiDB-lite"/>
    </source>
</evidence>
<feature type="domain" description="Glycoside hydrolase family 19 catalytic" evidence="4">
    <location>
        <begin position="129"/>
        <end position="139"/>
    </location>
</feature>
<dbReference type="GO" id="GO:0050832">
    <property type="term" value="P:defense response to fungus"/>
    <property type="evidence" value="ECO:0007669"/>
    <property type="project" value="TreeGrafter"/>
</dbReference>
<dbReference type="Pfam" id="PF00182">
    <property type="entry name" value="Glyco_hydro_19"/>
    <property type="match status" value="1"/>
</dbReference>
<reference evidence="5 6" key="1">
    <citation type="journal article" date="2021" name="Nat. Plants">
        <title>The Taxus genome provides insights into paclitaxel biosynthesis.</title>
        <authorList>
            <person name="Xiong X."/>
            <person name="Gou J."/>
            <person name="Liao Q."/>
            <person name="Li Y."/>
            <person name="Zhou Q."/>
            <person name="Bi G."/>
            <person name="Li C."/>
            <person name="Du R."/>
            <person name="Wang X."/>
            <person name="Sun T."/>
            <person name="Guo L."/>
            <person name="Liang H."/>
            <person name="Lu P."/>
            <person name="Wu Y."/>
            <person name="Zhang Z."/>
            <person name="Ro D.K."/>
            <person name="Shang Y."/>
            <person name="Huang S."/>
            <person name="Yan J."/>
        </authorList>
    </citation>
    <scope>NUCLEOTIDE SEQUENCE [LARGE SCALE GENOMIC DNA]</scope>
    <source>
        <strain evidence="5">Ta-2019</strain>
    </source>
</reference>
<dbReference type="Proteomes" id="UP000824469">
    <property type="component" value="Unassembled WGS sequence"/>
</dbReference>
<keyword evidence="6" id="KW-1185">Reference proteome</keyword>
<name>A0AA38GR99_TAXCH</name>
<gene>
    <name evidence="5" type="ORF">KI387_006858</name>
</gene>
<accession>A0AA38GR99</accession>
<dbReference type="PANTHER" id="PTHR22595:SF79">
    <property type="entry name" value="CHITINASE 12"/>
    <property type="match status" value="1"/>
</dbReference>
<dbReference type="EMBL" id="JAHRHJ020000002">
    <property type="protein sequence ID" value="KAH9326680.1"/>
    <property type="molecule type" value="Genomic_DNA"/>
</dbReference>
<dbReference type="FunFam" id="3.30.20.10:FF:000001">
    <property type="entry name" value="Endochitinase (Chitinase)"/>
    <property type="match status" value="1"/>
</dbReference>
<evidence type="ECO:0000313" key="6">
    <source>
        <dbReference type="Proteomes" id="UP000824469"/>
    </source>
</evidence>
<dbReference type="Gene3D" id="3.30.20.10">
    <property type="entry name" value="Endochitinase, domain 2"/>
    <property type="match status" value="1"/>
</dbReference>
<comment type="caution">
    <text evidence="5">The sequence shown here is derived from an EMBL/GenBank/DDBJ whole genome shotgun (WGS) entry which is preliminary data.</text>
</comment>
<dbReference type="PANTHER" id="PTHR22595">
    <property type="entry name" value="CHITINASE-RELATED"/>
    <property type="match status" value="1"/>
</dbReference>
<dbReference type="Gene3D" id="1.10.530.10">
    <property type="match status" value="1"/>
</dbReference>
<evidence type="ECO:0000313" key="5">
    <source>
        <dbReference type="EMBL" id="KAH9326680.1"/>
    </source>
</evidence>
<dbReference type="InterPro" id="IPR000726">
    <property type="entry name" value="Glyco_hydro_19_cat"/>
</dbReference>
<keyword evidence="1" id="KW-0611">Plant defense</keyword>
<dbReference type="GO" id="GO:0016998">
    <property type="term" value="P:cell wall macromolecule catabolic process"/>
    <property type="evidence" value="ECO:0007669"/>
    <property type="project" value="InterPro"/>
</dbReference>
<protein>
    <recommendedName>
        <fullName evidence="4">Glycoside hydrolase family 19 catalytic domain-containing protein</fullName>
    </recommendedName>
</protein>
<dbReference type="GO" id="GO:0006032">
    <property type="term" value="P:chitin catabolic process"/>
    <property type="evidence" value="ECO:0007669"/>
    <property type="project" value="InterPro"/>
</dbReference>
<sequence>MKEVVRARTSTITTPSLQQPKPSMASAPPVTPLPRKESLPPSLPKPPTRPLAGGQQLQMVPYAWGYCFLRENGGGDYCNSQQAPCASGKQYYGRGPIQLSWNYNYIAAGKAIGFDGLNDPDIVARDNTISFKTAIWFWMTAQSPKPSCHD</sequence>
<feature type="compositionally biased region" description="Polar residues" evidence="3">
    <location>
        <begin position="8"/>
        <end position="21"/>
    </location>
</feature>
<dbReference type="SUPFAM" id="SSF53955">
    <property type="entry name" value="Lysozyme-like"/>
    <property type="match status" value="1"/>
</dbReference>
<proteinExistence type="predicted"/>